<reference evidence="2 3" key="1">
    <citation type="submission" date="2019-02" db="EMBL/GenBank/DDBJ databases">
        <title>Deep-cultivation of Planctomycetes and their phenomic and genomic characterization uncovers novel biology.</title>
        <authorList>
            <person name="Wiegand S."/>
            <person name="Jogler M."/>
            <person name="Boedeker C."/>
            <person name="Pinto D."/>
            <person name="Vollmers J."/>
            <person name="Rivas-Marin E."/>
            <person name="Kohn T."/>
            <person name="Peeters S.H."/>
            <person name="Heuer A."/>
            <person name="Rast P."/>
            <person name="Oberbeckmann S."/>
            <person name="Bunk B."/>
            <person name="Jeske O."/>
            <person name="Meyerdierks A."/>
            <person name="Storesund J.E."/>
            <person name="Kallscheuer N."/>
            <person name="Luecker S."/>
            <person name="Lage O.M."/>
            <person name="Pohl T."/>
            <person name="Merkel B.J."/>
            <person name="Hornburger P."/>
            <person name="Mueller R.-W."/>
            <person name="Bruemmer F."/>
            <person name="Labrenz M."/>
            <person name="Spormann A.M."/>
            <person name="Op den Camp H."/>
            <person name="Overmann J."/>
            <person name="Amann R."/>
            <person name="Jetten M.S.M."/>
            <person name="Mascher T."/>
            <person name="Medema M.H."/>
            <person name="Devos D.P."/>
            <person name="Kaster A.-K."/>
            <person name="Ovreas L."/>
            <person name="Rohde M."/>
            <person name="Galperin M.Y."/>
            <person name="Jogler C."/>
        </authorList>
    </citation>
    <scope>NUCLEOTIDE SEQUENCE [LARGE SCALE GENOMIC DNA]</scope>
    <source>
        <strain evidence="2 3">V6</strain>
    </source>
</reference>
<keyword evidence="1" id="KW-0472">Membrane</keyword>
<feature type="transmembrane region" description="Helical" evidence="1">
    <location>
        <begin position="78"/>
        <end position="104"/>
    </location>
</feature>
<dbReference type="RefSeq" id="WP_145043611.1">
    <property type="nucleotide sequence ID" value="NZ_CP036347.1"/>
</dbReference>
<evidence type="ECO:0000256" key="1">
    <source>
        <dbReference type="SAM" id="Phobius"/>
    </source>
</evidence>
<feature type="transmembrane region" description="Helical" evidence="1">
    <location>
        <begin position="17"/>
        <end position="37"/>
    </location>
</feature>
<accession>A0A517WJF1</accession>
<keyword evidence="1" id="KW-0812">Transmembrane</keyword>
<evidence type="ECO:0000313" key="3">
    <source>
        <dbReference type="Proteomes" id="UP000320722"/>
    </source>
</evidence>
<sequence length="184" mass="20070">MEVLDDTEVTLLREDQLSLGIVLVQLMKSMGVSLYLTCWMSLRLLGSFFGLVAVGLLITGLVAGVIPLPGNLGEAWKVLRFVLIVIGGSTLLLSLFSLFAILVVPPVAFEKERVLNGSSSIDVKQITGLKISESAMSRILTLCYELDGHTTELPLHLVRNAATQQKLGSIQAWCAAREIRFEVE</sequence>
<protein>
    <submittedName>
        <fullName evidence="2">Uncharacterized protein</fullName>
    </submittedName>
</protein>
<name>A0A517WJF1_9PLAN</name>
<keyword evidence="1" id="KW-1133">Transmembrane helix</keyword>
<dbReference type="EMBL" id="CP036347">
    <property type="protein sequence ID" value="QDU05366.1"/>
    <property type="molecule type" value="Genomic_DNA"/>
</dbReference>
<proteinExistence type="predicted"/>
<dbReference type="AlphaFoldDB" id="A0A517WJF1"/>
<organism evidence="2 3">
    <name type="scientific">Gimesia chilikensis</name>
    <dbReference type="NCBI Taxonomy" id="2605989"/>
    <lineage>
        <taxon>Bacteria</taxon>
        <taxon>Pseudomonadati</taxon>
        <taxon>Planctomycetota</taxon>
        <taxon>Planctomycetia</taxon>
        <taxon>Planctomycetales</taxon>
        <taxon>Planctomycetaceae</taxon>
        <taxon>Gimesia</taxon>
    </lineage>
</organism>
<evidence type="ECO:0000313" key="2">
    <source>
        <dbReference type="EMBL" id="QDU05366.1"/>
    </source>
</evidence>
<dbReference type="Proteomes" id="UP000320722">
    <property type="component" value="Chromosome"/>
</dbReference>
<feature type="transmembrane region" description="Helical" evidence="1">
    <location>
        <begin position="44"/>
        <end position="66"/>
    </location>
</feature>
<gene>
    <name evidence="2" type="ORF">V6x_51020</name>
</gene>